<evidence type="ECO:0000256" key="3">
    <source>
        <dbReference type="ARBA" id="ARBA00023121"/>
    </source>
</evidence>
<evidence type="ECO:0000313" key="5">
    <source>
        <dbReference type="EMBL" id="OFI49604.1"/>
    </source>
</evidence>
<gene>
    <name evidence="5" type="ORF">BG261_03210</name>
</gene>
<proteinExistence type="predicted"/>
<evidence type="ECO:0000256" key="2">
    <source>
        <dbReference type="ARBA" id="ARBA00023034"/>
    </source>
</evidence>
<comment type="caution">
    <text evidence="5">The sequence shown here is derived from an EMBL/GenBank/DDBJ whole genome shotgun (WGS) entry which is preliminary data.</text>
</comment>
<dbReference type="RefSeq" id="WP_070792119.1">
    <property type="nucleotide sequence ID" value="NZ_MKIR01000012.1"/>
</dbReference>
<dbReference type="InterPro" id="IPR008628">
    <property type="entry name" value="GPP34-like"/>
</dbReference>
<dbReference type="OrthoDB" id="2314846at2"/>
<dbReference type="GO" id="GO:0070273">
    <property type="term" value="F:phosphatidylinositol-4-phosphate binding"/>
    <property type="evidence" value="ECO:0007669"/>
    <property type="project" value="InterPro"/>
</dbReference>
<evidence type="ECO:0000256" key="4">
    <source>
        <dbReference type="ARBA" id="ARBA00023136"/>
    </source>
</evidence>
<keyword evidence="4" id="KW-0472">Membrane</keyword>
<keyword evidence="6" id="KW-1185">Reference proteome</keyword>
<evidence type="ECO:0000313" key="6">
    <source>
        <dbReference type="Proteomes" id="UP000178622"/>
    </source>
</evidence>
<dbReference type="EMBL" id="MKIR01000012">
    <property type="protein sequence ID" value="OFI49604.1"/>
    <property type="molecule type" value="Genomic_DNA"/>
</dbReference>
<reference evidence="6" key="1">
    <citation type="submission" date="2016-09" db="EMBL/GenBank/DDBJ databases">
        <title>Draft genome sequence of a novel species of the family Streptococcaceae isolated from flowers.</title>
        <authorList>
            <person name="Chuah L.-O."/>
            <person name="Yap K.-P."/>
            <person name="Thong K.L."/>
            <person name="Liong M.T."/>
            <person name="Ahmad R."/>
            <person name="Rusul G."/>
        </authorList>
    </citation>
    <scope>NUCLEOTIDE SEQUENCE [LARGE SCALE GENOMIC DNA]</scope>
    <source>
        <strain evidence="6">DF1</strain>
    </source>
</reference>
<protein>
    <recommendedName>
        <fullName evidence="7">GPP34 family phosphoprotein</fullName>
    </recommendedName>
</protein>
<evidence type="ECO:0008006" key="7">
    <source>
        <dbReference type="Google" id="ProtNLM"/>
    </source>
</evidence>
<dbReference type="GO" id="GO:0012505">
    <property type="term" value="C:endomembrane system"/>
    <property type="evidence" value="ECO:0007669"/>
    <property type="project" value="UniProtKB-ARBA"/>
</dbReference>
<dbReference type="AlphaFoldDB" id="A0A1E8GMW9"/>
<keyword evidence="2" id="KW-0333">Golgi apparatus</keyword>
<evidence type="ECO:0000256" key="1">
    <source>
        <dbReference type="ARBA" id="ARBA00004255"/>
    </source>
</evidence>
<sequence length="218" mass="24736">MSDLSITQQYYICALNDHGVIPSSYPAISGCIVAGSLLDMQLEDCIQIEKKVVLISGLLSERLWYLKPLYDYINQSKPVKLSEIVQKFSFTSKKNSICELIMTSLRDKNLGRSSEAGIIFKKEAYIPRIDVISEIIGKVRSELLENGNLSQEVIILTILLQNSGLIKKYFSKFEQKELKSKVKEFKNSDENIFVKDIINQINMVMSSTNSVIYMATLM</sequence>
<dbReference type="InterPro" id="IPR038261">
    <property type="entry name" value="GPP34-like_sf"/>
</dbReference>
<dbReference type="STRING" id="1859473.BG261_03210"/>
<accession>A0A1E8GMW9</accession>
<dbReference type="Gene3D" id="1.10.3630.10">
    <property type="entry name" value="yeast vps74-n-term truncation variant domain like"/>
    <property type="match status" value="1"/>
</dbReference>
<organism evidence="5 6">
    <name type="scientific">Floricoccus tropicus</name>
    <dbReference type="NCBI Taxonomy" id="1859473"/>
    <lineage>
        <taxon>Bacteria</taxon>
        <taxon>Bacillati</taxon>
        <taxon>Bacillota</taxon>
        <taxon>Bacilli</taxon>
        <taxon>Lactobacillales</taxon>
        <taxon>Streptococcaceae</taxon>
        <taxon>Floricoccus</taxon>
    </lineage>
</organism>
<comment type="subcellular location">
    <subcellularLocation>
        <location evidence="1">Golgi apparatus membrane</location>
        <topology evidence="1">Peripheral membrane protein</topology>
        <orientation evidence="1">Cytoplasmic side</orientation>
    </subcellularLocation>
</comment>
<keyword evidence="3" id="KW-0446">Lipid-binding</keyword>
<dbReference type="Pfam" id="PF05719">
    <property type="entry name" value="GPP34"/>
    <property type="match status" value="1"/>
</dbReference>
<dbReference type="GO" id="GO:0005737">
    <property type="term" value="C:cytoplasm"/>
    <property type="evidence" value="ECO:0007669"/>
    <property type="project" value="UniProtKB-ARBA"/>
</dbReference>
<dbReference type="Proteomes" id="UP000178622">
    <property type="component" value="Unassembled WGS sequence"/>
</dbReference>
<name>A0A1E8GMW9_9LACT</name>